<dbReference type="Proteomes" id="UP000564885">
    <property type="component" value="Unassembled WGS sequence"/>
</dbReference>
<evidence type="ECO:0000313" key="3">
    <source>
        <dbReference type="Proteomes" id="UP000564885"/>
    </source>
</evidence>
<organism evidence="2 3">
    <name type="scientific">Enterovirga aerilata</name>
    <dbReference type="NCBI Taxonomy" id="2730920"/>
    <lineage>
        <taxon>Bacteria</taxon>
        <taxon>Pseudomonadati</taxon>
        <taxon>Pseudomonadota</taxon>
        <taxon>Alphaproteobacteria</taxon>
        <taxon>Hyphomicrobiales</taxon>
        <taxon>Methylobacteriaceae</taxon>
        <taxon>Enterovirga</taxon>
    </lineage>
</organism>
<dbReference type="InterPro" id="IPR009057">
    <property type="entry name" value="Homeodomain-like_sf"/>
</dbReference>
<protein>
    <submittedName>
        <fullName evidence="2">Transposase</fullName>
    </submittedName>
</protein>
<proteinExistence type="predicted"/>
<reference evidence="2 3" key="1">
    <citation type="submission" date="2020-04" db="EMBL/GenBank/DDBJ databases">
        <title>Enterovirga sp. isolate from soil.</title>
        <authorList>
            <person name="Chea S."/>
            <person name="Kim D.-U."/>
        </authorList>
    </citation>
    <scope>NUCLEOTIDE SEQUENCE [LARGE SCALE GENOMIC DNA]</scope>
    <source>
        <strain evidence="2 3">DB1703</strain>
    </source>
</reference>
<dbReference type="EMBL" id="JABEPP010000006">
    <property type="protein sequence ID" value="NNM74772.1"/>
    <property type="molecule type" value="Genomic_DNA"/>
</dbReference>
<keyword evidence="3" id="KW-1185">Reference proteome</keyword>
<evidence type="ECO:0000256" key="1">
    <source>
        <dbReference type="SAM" id="MobiDB-lite"/>
    </source>
</evidence>
<name>A0A849I5N3_9HYPH</name>
<dbReference type="Pfam" id="PF01527">
    <property type="entry name" value="HTH_Tnp_1"/>
    <property type="match status" value="1"/>
</dbReference>
<dbReference type="AlphaFoldDB" id="A0A849I5N3"/>
<gene>
    <name evidence="2" type="ORF">HJG44_20635</name>
</gene>
<feature type="region of interest" description="Disordered" evidence="1">
    <location>
        <begin position="87"/>
        <end position="109"/>
    </location>
</feature>
<dbReference type="RefSeq" id="WP_171220220.1">
    <property type="nucleotide sequence ID" value="NZ_JABEPP010000006.1"/>
</dbReference>
<evidence type="ECO:0000313" key="2">
    <source>
        <dbReference type="EMBL" id="NNM74772.1"/>
    </source>
</evidence>
<accession>A0A849I5N3</accession>
<comment type="caution">
    <text evidence="2">The sequence shown here is derived from an EMBL/GenBank/DDBJ whole genome shotgun (WGS) entry which is preliminary data.</text>
</comment>
<sequence>MQTVKEWPPEVRARAIEMSRLHGMAEAARLLNVPRSTLRDWVYRANGRFEEAQEEDRAQFMRDAAARLAERDARNARLPNFNIAYDYLGDPPPGRSALDQKRGPRHVLH</sequence>
<dbReference type="SUPFAM" id="SSF46689">
    <property type="entry name" value="Homeodomain-like"/>
    <property type="match status" value="1"/>
</dbReference>
<dbReference type="InterPro" id="IPR002514">
    <property type="entry name" value="Transposase_8"/>
</dbReference>